<keyword evidence="3" id="KW-1185">Reference proteome</keyword>
<dbReference type="STRING" id="51028.A0A0N4VFM6"/>
<dbReference type="PANTHER" id="PTHR16207">
    <property type="entry name" value="SET DOMAIN-CONTAINING PROTEIN"/>
    <property type="match status" value="1"/>
</dbReference>
<evidence type="ECO:0000256" key="1">
    <source>
        <dbReference type="SAM" id="Phobius"/>
    </source>
</evidence>
<dbReference type="WBParaSite" id="EVEC_0000955101-mRNA-1">
    <property type="protein sequence ID" value="EVEC_0000955101-mRNA-1"/>
    <property type="gene ID" value="EVEC_0000955101"/>
</dbReference>
<organism evidence="4">
    <name type="scientific">Enterobius vermicularis</name>
    <name type="common">Human pinworm</name>
    <dbReference type="NCBI Taxonomy" id="51028"/>
    <lineage>
        <taxon>Eukaryota</taxon>
        <taxon>Metazoa</taxon>
        <taxon>Ecdysozoa</taxon>
        <taxon>Nematoda</taxon>
        <taxon>Chromadorea</taxon>
        <taxon>Rhabditida</taxon>
        <taxon>Spirurina</taxon>
        <taxon>Oxyuridomorpha</taxon>
        <taxon>Oxyuroidea</taxon>
        <taxon>Oxyuridae</taxon>
        <taxon>Enterobius</taxon>
    </lineage>
</organism>
<evidence type="ECO:0000313" key="3">
    <source>
        <dbReference type="Proteomes" id="UP000274131"/>
    </source>
</evidence>
<reference evidence="2 3" key="2">
    <citation type="submission" date="2018-10" db="EMBL/GenBank/DDBJ databases">
        <authorList>
            <consortium name="Pathogen Informatics"/>
        </authorList>
    </citation>
    <scope>NUCLEOTIDE SEQUENCE [LARGE SCALE GENOMIC DNA]</scope>
</reference>
<sequence length="202" mass="22710">MICIAYYSRVGNSRNGYRVWYWSTCIALIVFFLDSQRFNVVGMLSTLSQYVIPRKATVQQSEEIKEDEFRFIEVPSTSERFKEVFAPVITNRLSPYGSNKSSVKIVNCYSVANPRLEKKFESFRSKLSADGVSSEASYAFMVVGDNAQEVDIIAKDSLWTGNVAVGDLGTPRKGVYLSESPDLTTPAPFVDETTTLRIFAFK</sequence>
<keyword evidence="1" id="KW-1133">Transmembrane helix</keyword>
<evidence type="ECO:0000313" key="4">
    <source>
        <dbReference type="WBParaSite" id="EVEC_0000955101-mRNA-1"/>
    </source>
</evidence>
<proteinExistence type="predicted"/>
<dbReference type="InterPro" id="IPR046432">
    <property type="entry name" value="TASOR"/>
</dbReference>
<dbReference type="AlphaFoldDB" id="A0A0N4VFM6"/>
<keyword evidence="1" id="KW-0472">Membrane</keyword>
<evidence type="ECO:0000313" key="2">
    <source>
        <dbReference type="EMBL" id="VDD94210.1"/>
    </source>
</evidence>
<keyword evidence="1" id="KW-0812">Transmembrane</keyword>
<dbReference type="OrthoDB" id="5960959at2759"/>
<dbReference type="GO" id="GO:0005654">
    <property type="term" value="C:nucleoplasm"/>
    <property type="evidence" value="ECO:0007669"/>
    <property type="project" value="TreeGrafter"/>
</dbReference>
<protein>
    <submittedName>
        <fullName evidence="4">Oxidored_molyb domain-containing protein</fullName>
    </submittedName>
</protein>
<feature type="transmembrane region" description="Helical" evidence="1">
    <location>
        <begin position="19"/>
        <end position="35"/>
    </location>
</feature>
<name>A0A0N4VFM6_ENTVE</name>
<dbReference type="EMBL" id="UXUI01009718">
    <property type="protein sequence ID" value="VDD94210.1"/>
    <property type="molecule type" value="Genomic_DNA"/>
</dbReference>
<accession>A0A0N4VFM6</accession>
<dbReference type="Proteomes" id="UP000274131">
    <property type="component" value="Unassembled WGS sequence"/>
</dbReference>
<gene>
    <name evidence="2" type="ORF">EVEC_LOCUS8961</name>
</gene>
<reference evidence="4" key="1">
    <citation type="submission" date="2017-02" db="UniProtKB">
        <authorList>
            <consortium name="WormBaseParasite"/>
        </authorList>
    </citation>
    <scope>IDENTIFICATION</scope>
</reference>
<dbReference type="PANTHER" id="PTHR16207:SF10">
    <property type="entry name" value="PROTEIN TASOR 2"/>
    <property type="match status" value="1"/>
</dbReference>
<dbReference type="GO" id="GO:0045814">
    <property type="term" value="P:negative regulation of gene expression, epigenetic"/>
    <property type="evidence" value="ECO:0007669"/>
    <property type="project" value="InterPro"/>
</dbReference>